<accession>A0ABZ0RFA6</accession>
<dbReference type="EC" id="2.4.-.-" evidence="2"/>
<organism evidence="2 3">
    <name type="scientific">Coraliomargarita algicola</name>
    <dbReference type="NCBI Taxonomy" id="3092156"/>
    <lineage>
        <taxon>Bacteria</taxon>
        <taxon>Pseudomonadati</taxon>
        <taxon>Verrucomicrobiota</taxon>
        <taxon>Opitutia</taxon>
        <taxon>Puniceicoccales</taxon>
        <taxon>Coraliomargaritaceae</taxon>
        <taxon>Coraliomargarita</taxon>
    </lineage>
</organism>
<evidence type="ECO:0000259" key="1">
    <source>
        <dbReference type="Pfam" id="PF00535"/>
    </source>
</evidence>
<dbReference type="PANTHER" id="PTHR22916:SF65">
    <property type="entry name" value="SLR1065 PROTEIN"/>
    <property type="match status" value="1"/>
</dbReference>
<sequence>MSSFETARSISIIINNYNYAKYLTACIQSALDQSHPAYEIIVVDDGSSDESLEIIQQFAPQVRLISQKNQGQAAAMNHGFAASHGELIVFLDADDCLRRDAVEHITQNWQSGTAKLQYPLQVINKIGQALGQIPADAAQLPTGDLLPTLLDKGTYNWMPTSGNAFARETLEKIMPIPAEQFRISADLYLSIRSVRYGAVQSAAKALGQYRLHGMNAFASNHMLAPDEKTYASRIVSHINRHLLLKEEAAKSNYALPTDARCYYTTFYAWIDITLSLRLFGEESIIPYRKEEIATGVRERTKRQFSKPHQKWKSLVIRFVFCYLLHCPHILLKPSLAVGRRLEPMLFAQIQKRYQARSIA</sequence>
<dbReference type="EMBL" id="CP138858">
    <property type="protein sequence ID" value="WPJ94697.1"/>
    <property type="molecule type" value="Genomic_DNA"/>
</dbReference>
<dbReference type="SUPFAM" id="SSF53448">
    <property type="entry name" value="Nucleotide-diphospho-sugar transferases"/>
    <property type="match status" value="1"/>
</dbReference>
<dbReference type="InterPro" id="IPR001173">
    <property type="entry name" value="Glyco_trans_2-like"/>
</dbReference>
<keyword evidence="3" id="KW-1185">Reference proteome</keyword>
<keyword evidence="2" id="KW-0808">Transferase</keyword>
<dbReference type="GO" id="GO:0016757">
    <property type="term" value="F:glycosyltransferase activity"/>
    <property type="evidence" value="ECO:0007669"/>
    <property type="project" value="UniProtKB-KW"/>
</dbReference>
<dbReference type="InterPro" id="IPR029044">
    <property type="entry name" value="Nucleotide-diphossugar_trans"/>
</dbReference>
<dbReference type="RefSeq" id="WP_319831611.1">
    <property type="nucleotide sequence ID" value="NZ_CP138858.1"/>
</dbReference>
<gene>
    <name evidence="2" type="ORF">SH580_14780</name>
</gene>
<evidence type="ECO:0000313" key="2">
    <source>
        <dbReference type="EMBL" id="WPJ94697.1"/>
    </source>
</evidence>
<reference evidence="2 3" key="1">
    <citation type="submission" date="2023-11" db="EMBL/GenBank/DDBJ databases">
        <title>Coraliomargarita sp. nov., isolated from marine algae.</title>
        <authorList>
            <person name="Lee J.K."/>
            <person name="Baek J.H."/>
            <person name="Kim J.M."/>
            <person name="Choi D.G."/>
            <person name="Jeon C.O."/>
        </authorList>
    </citation>
    <scope>NUCLEOTIDE SEQUENCE [LARGE SCALE GENOMIC DNA]</scope>
    <source>
        <strain evidence="2 3">J2-16</strain>
    </source>
</reference>
<dbReference type="Proteomes" id="UP001324993">
    <property type="component" value="Chromosome"/>
</dbReference>
<feature type="domain" description="Glycosyltransferase 2-like" evidence="1">
    <location>
        <begin position="11"/>
        <end position="112"/>
    </location>
</feature>
<dbReference type="Pfam" id="PF00535">
    <property type="entry name" value="Glycos_transf_2"/>
    <property type="match status" value="1"/>
</dbReference>
<keyword evidence="2" id="KW-0328">Glycosyltransferase</keyword>
<protein>
    <submittedName>
        <fullName evidence="2">Glycosyltransferase</fullName>
        <ecNumber evidence="2">2.4.-.-</ecNumber>
    </submittedName>
</protein>
<dbReference type="Gene3D" id="3.90.550.10">
    <property type="entry name" value="Spore Coat Polysaccharide Biosynthesis Protein SpsA, Chain A"/>
    <property type="match status" value="1"/>
</dbReference>
<dbReference type="PANTHER" id="PTHR22916">
    <property type="entry name" value="GLYCOSYLTRANSFERASE"/>
    <property type="match status" value="1"/>
</dbReference>
<name>A0ABZ0RFA6_9BACT</name>
<evidence type="ECO:0000313" key="3">
    <source>
        <dbReference type="Proteomes" id="UP001324993"/>
    </source>
</evidence>
<proteinExistence type="predicted"/>